<evidence type="ECO:0000313" key="4">
    <source>
        <dbReference type="Proteomes" id="UP000234632"/>
    </source>
</evidence>
<organism evidence="3 4">
    <name type="scientific">Kocuria flava</name>
    <dbReference type="NCBI Taxonomy" id="446860"/>
    <lineage>
        <taxon>Bacteria</taxon>
        <taxon>Bacillati</taxon>
        <taxon>Actinomycetota</taxon>
        <taxon>Actinomycetes</taxon>
        <taxon>Micrococcales</taxon>
        <taxon>Micrococcaceae</taxon>
        <taxon>Kocuria</taxon>
    </lineage>
</organism>
<dbReference type="AlphaFoldDB" id="A0A2N4SZ79"/>
<dbReference type="InterPro" id="IPR051448">
    <property type="entry name" value="CdaR-like_regulators"/>
</dbReference>
<name>A0A2N4SZ79_9MICC</name>
<evidence type="ECO:0000259" key="1">
    <source>
        <dbReference type="Pfam" id="PF07905"/>
    </source>
</evidence>
<protein>
    <recommendedName>
        <fullName evidence="5">PucR family transcriptional regulator</fullName>
    </recommendedName>
</protein>
<dbReference type="InterPro" id="IPR012914">
    <property type="entry name" value="PucR_dom"/>
</dbReference>
<dbReference type="InterPro" id="IPR042070">
    <property type="entry name" value="PucR_C-HTH_sf"/>
</dbReference>
<dbReference type="InterPro" id="IPR025736">
    <property type="entry name" value="PucR_C-HTH_dom"/>
</dbReference>
<accession>A0A2N4SZ79</accession>
<dbReference type="Pfam" id="PF07905">
    <property type="entry name" value="PucR"/>
    <property type="match status" value="1"/>
</dbReference>
<comment type="caution">
    <text evidence="3">The sequence shown here is derived from an EMBL/GenBank/DDBJ whole genome shotgun (WGS) entry which is preliminary data.</text>
</comment>
<reference evidence="3 4" key="1">
    <citation type="submission" date="2015-12" db="EMBL/GenBank/DDBJ databases">
        <authorList>
            <person name="Shamseldin A."/>
            <person name="Moawad H."/>
            <person name="Abd El-Rahim W.M."/>
            <person name="Sadowsky M.J."/>
        </authorList>
    </citation>
    <scope>NUCLEOTIDE SEQUENCE [LARGE SCALE GENOMIC DNA]</scope>
    <source>
        <strain evidence="3 4">S43</strain>
    </source>
</reference>
<evidence type="ECO:0000259" key="2">
    <source>
        <dbReference type="Pfam" id="PF13556"/>
    </source>
</evidence>
<dbReference type="Proteomes" id="UP000234632">
    <property type="component" value="Unassembled WGS sequence"/>
</dbReference>
<proteinExistence type="predicted"/>
<evidence type="ECO:0008006" key="5">
    <source>
        <dbReference type="Google" id="ProtNLM"/>
    </source>
</evidence>
<gene>
    <name evidence="3" type="ORF">AUQ48_02270</name>
</gene>
<dbReference type="PANTHER" id="PTHR33744">
    <property type="entry name" value="CARBOHYDRATE DIACID REGULATOR"/>
    <property type="match status" value="1"/>
</dbReference>
<dbReference type="PANTHER" id="PTHR33744:SF7">
    <property type="entry name" value="PUCR FAMILY TRANSCRIPTIONAL REGULATOR"/>
    <property type="match status" value="1"/>
</dbReference>
<sequence length="503" mass="52028">MHDALPRENPVDLTDLLADPVLHLVLHTPTATQRLARPVSWCAPTELLDPSAYLTTNALVLTTGMGLNFQDLRTWDAYAERLARVPVSGIVFSTGDAHGAVPAGLVEAAGAHDVPVLELMADVPTLLLMRHVESALATERFRTAQRAWDLADSCARLAAEGVDVTALLDHLEDAAGGPVALTDPAGAVLFASRGRQVGDGSTTTARRLPLPGDLAGQCSLVVPAAVGRDVAGPAAAIVAMHVAQSLGGTAAPGAAQPFVDALLAPGATARAVEEAVEAAGLHPARPAVALCLDLGETGAHAGAPAAPGTRRVRHFQLWRIRSVLEAEGLAVRQAEAGGVQVLVVQGASVARPVRLDALFERLRGLAGEHRIGGAMTPVAAVPGDLRTSLPVAFAEARAGGAMTRPGEQTLLELVARSAPIGARDLAADLLDRLRREDPSGVLLRTLEAVVRCGGQRGPAAAALGVHRNTLTGRLQRIRSITGWDLADGETLAALAVALRLVQA</sequence>
<evidence type="ECO:0000313" key="3">
    <source>
        <dbReference type="EMBL" id="PLC11285.1"/>
    </source>
</evidence>
<feature type="domain" description="Purine catabolism PurC-like" evidence="1">
    <location>
        <begin position="15"/>
        <end position="134"/>
    </location>
</feature>
<dbReference type="Gene3D" id="1.10.10.2840">
    <property type="entry name" value="PucR C-terminal helix-turn-helix domain"/>
    <property type="match status" value="1"/>
</dbReference>
<feature type="domain" description="PucR C-terminal helix-turn-helix" evidence="2">
    <location>
        <begin position="442"/>
        <end position="500"/>
    </location>
</feature>
<dbReference type="EMBL" id="LOMZ01000001">
    <property type="protein sequence ID" value="PLC11285.1"/>
    <property type="molecule type" value="Genomic_DNA"/>
</dbReference>
<dbReference type="Pfam" id="PF13556">
    <property type="entry name" value="HTH_30"/>
    <property type="match status" value="1"/>
</dbReference>